<dbReference type="Proteomes" id="UP000325315">
    <property type="component" value="Unassembled WGS sequence"/>
</dbReference>
<evidence type="ECO:0000313" key="2">
    <source>
        <dbReference type="EMBL" id="KAA3476694.1"/>
    </source>
</evidence>
<reference evidence="3" key="1">
    <citation type="journal article" date="2019" name="Plant Biotechnol. J.">
        <title>Genome sequencing of the Australian wild diploid species Gossypium australe highlights disease resistance and delayed gland morphogenesis.</title>
        <authorList>
            <person name="Cai Y."/>
            <person name="Cai X."/>
            <person name="Wang Q."/>
            <person name="Wang P."/>
            <person name="Zhang Y."/>
            <person name="Cai C."/>
            <person name="Xu Y."/>
            <person name="Wang K."/>
            <person name="Zhou Z."/>
            <person name="Wang C."/>
            <person name="Geng S."/>
            <person name="Li B."/>
            <person name="Dong Q."/>
            <person name="Hou Y."/>
            <person name="Wang H."/>
            <person name="Ai P."/>
            <person name="Liu Z."/>
            <person name="Yi F."/>
            <person name="Sun M."/>
            <person name="An G."/>
            <person name="Cheng J."/>
            <person name="Zhang Y."/>
            <person name="Shi Q."/>
            <person name="Xie Y."/>
            <person name="Shi X."/>
            <person name="Chang Y."/>
            <person name="Huang F."/>
            <person name="Chen Y."/>
            <person name="Hong S."/>
            <person name="Mi L."/>
            <person name="Sun Q."/>
            <person name="Zhang L."/>
            <person name="Zhou B."/>
            <person name="Peng R."/>
            <person name="Zhang X."/>
            <person name="Liu F."/>
        </authorList>
    </citation>
    <scope>NUCLEOTIDE SEQUENCE [LARGE SCALE GENOMIC DNA]</scope>
    <source>
        <strain evidence="3">cv. PA1801</strain>
    </source>
</reference>
<organism evidence="2 3">
    <name type="scientific">Gossypium australe</name>
    <dbReference type="NCBI Taxonomy" id="47621"/>
    <lineage>
        <taxon>Eukaryota</taxon>
        <taxon>Viridiplantae</taxon>
        <taxon>Streptophyta</taxon>
        <taxon>Embryophyta</taxon>
        <taxon>Tracheophyta</taxon>
        <taxon>Spermatophyta</taxon>
        <taxon>Magnoliopsida</taxon>
        <taxon>eudicotyledons</taxon>
        <taxon>Gunneridae</taxon>
        <taxon>Pentapetalae</taxon>
        <taxon>rosids</taxon>
        <taxon>malvids</taxon>
        <taxon>Malvales</taxon>
        <taxon>Malvaceae</taxon>
        <taxon>Malvoideae</taxon>
        <taxon>Gossypium</taxon>
    </lineage>
</organism>
<accession>A0A5B6W632</accession>
<proteinExistence type="predicted"/>
<dbReference type="EMBL" id="SMMG02000004">
    <property type="protein sequence ID" value="KAA3476694.1"/>
    <property type="molecule type" value="Genomic_DNA"/>
</dbReference>
<feature type="compositionally biased region" description="Basic and acidic residues" evidence="1">
    <location>
        <begin position="50"/>
        <end position="59"/>
    </location>
</feature>
<name>A0A5B6W632_9ROSI</name>
<comment type="caution">
    <text evidence="2">The sequence shown here is derived from an EMBL/GenBank/DDBJ whole genome shotgun (WGS) entry which is preliminary data.</text>
</comment>
<evidence type="ECO:0000313" key="3">
    <source>
        <dbReference type="Proteomes" id="UP000325315"/>
    </source>
</evidence>
<dbReference type="AlphaFoldDB" id="A0A5B6W632"/>
<gene>
    <name evidence="2" type="ORF">EPI10_010649</name>
</gene>
<feature type="region of interest" description="Disordered" evidence="1">
    <location>
        <begin position="50"/>
        <end position="71"/>
    </location>
</feature>
<evidence type="ECO:0000256" key="1">
    <source>
        <dbReference type="SAM" id="MobiDB-lite"/>
    </source>
</evidence>
<feature type="compositionally biased region" description="Basic residues" evidence="1">
    <location>
        <begin position="60"/>
        <end position="71"/>
    </location>
</feature>
<protein>
    <submittedName>
        <fullName evidence="2">Protein NYNRIN-like</fullName>
    </submittedName>
</protein>
<sequence length="151" mass="17830">MWGMDVIRPISSEAYGQHRFIFVEVGYFTRMVKVASYANITKSIVIRTKREKERKNTEKKTKKRKESKRSHLTAQCREFVVPHRSAVKAAKKKNKRSKRPRLVKIGIQKLLFTLYAYQTLVRIVTGQHISHWFHLLKLKFLLSELKSDEAE</sequence>
<keyword evidence="3" id="KW-1185">Reference proteome</keyword>